<gene>
    <name evidence="4" type="ORF">G3I46_29095</name>
</gene>
<feature type="transmembrane region" description="Helical" evidence="2">
    <location>
        <begin position="120"/>
        <end position="143"/>
    </location>
</feature>
<dbReference type="InterPro" id="IPR010982">
    <property type="entry name" value="Lambda_DNA-bd_dom_sf"/>
</dbReference>
<feature type="compositionally biased region" description="Low complexity" evidence="1">
    <location>
        <begin position="281"/>
        <end position="299"/>
    </location>
</feature>
<dbReference type="GO" id="GO:0003677">
    <property type="term" value="F:DNA binding"/>
    <property type="evidence" value="ECO:0007669"/>
    <property type="project" value="InterPro"/>
</dbReference>
<dbReference type="Pfam" id="PF10901">
    <property type="entry name" value="DUF2690"/>
    <property type="match status" value="1"/>
</dbReference>
<keyword evidence="2" id="KW-1133">Transmembrane helix</keyword>
<dbReference type="RefSeq" id="WP_164142733.1">
    <property type="nucleotide sequence ID" value="NZ_JAAGMB010000643.1"/>
</dbReference>
<protein>
    <submittedName>
        <fullName evidence="4">DUF2690 domain-containing protein</fullName>
    </submittedName>
</protein>
<name>A0A6N9US33_9ACTN</name>
<dbReference type="InterPro" id="IPR001387">
    <property type="entry name" value="Cro/C1-type_HTH"/>
</dbReference>
<dbReference type="SUPFAM" id="SSF47413">
    <property type="entry name" value="lambda repressor-like DNA-binding domains"/>
    <property type="match status" value="1"/>
</dbReference>
<keyword evidence="5" id="KW-1185">Reference proteome</keyword>
<dbReference type="Gene3D" id="1.10.260.40">
    <property type="entry name" value="lambda repressor-like DNA-binding domains"/>
    <property type="match status" value="1"/>
</dbReference>
<dbReference type="SMART" id="SM00530">
    <property type="entry name" value="HTH_XRE"/>
    <property type="match status" value="1"/>
</dbReference>
<evidence type="ECO:0000256" key="1">
    <source>
        <dbReference type="SAM" id="MobiDB-lite"/>
    </source>
</evidence>
<evidence type="ECO:0000256" key="2">
    <source>
        <dbReference type="SAM" id="Phobius"/>
    </source>
</evidence>
<dbReference type="Pfam" id="PF13560">
    <property type="entry name" value="HTH_31"/>
    <property type="match status" value="1"/>
</dbReference>
<evidence type="ECO:0000313" key="5">
    <source>
        <dbReference type="Proteomes" id="UP000469545"/>
    </source>
</evidence>
<reference evidence="4 5" key="1">
    <citation type="submission" date="2020-01" db="EMBL/GenBank/DDBJ databases">
        <title>Insect and environment-associated Actinomycetes.</title>
        <authorList>
            <person name="Currrie C."/>
            <person name="Chevrette M."/>
            <person name="Carlson C."/>
            <person name="Stubbendieck R."/>
            <person name="Wendt-Pienkowski E."/>
        </authorList>
    </citation>
    <scope>NUCLEOTIDE SEQUENCE [LARGE SCALE GENOMIC DNA]</scope>
    <source>
        <strain evidence="4 5">SID14172</strain>
    </source>
</reference>
<feature type="compositionally biased region" description="Pro residues" evidence="1">
    <location>
        <begin position="96"/>
        <end position="109"/>
    </location>
</feature>
<dbReference type="Proteomes" id="UP000469545">
    <property type="component" value="Unassembled WGS sequence"/>
</dbReference>
<feature type="region of interest" description="Disordered" evidence="1">
    <location>
        <begin position="279"/>
        <end position="299"/>
    </location>
</feature>
<feature type="domain" description="HTH cro/C1-type" evidence="3">
    <location>
        <begin position="11"/>
        <end position="65"/>
    </location>
</feature>
<keyword evidence="2" id="KW-0472">Membrane</keyword>
<keyword evidence="2" id="KW-0812">Transmembrane</keyword>
<evidence type="ECO:0000313" key="4">
    <source>
        <dbReference type="EMBL" id="NEB20507.1"/>
    </source>
</evidence>
<dbReference type="CDD" id="cd00093">
    <property type="entry name" value="HTH_XRE"/>
    <property type="match status" value="1"/>
</dbReference>
<sequence>MTPEHTRLVAALRELRAGAGLSLAALAERTAYSKSSWERYLNGKSLPPRHAVRELCRLAEEPEGRPLALWELAESHWGGRATTASAPVSAPRSPADEPPPPRPEAPPPAGTGRHLRRSRLLLLLASAYTVVVGGVAALLFLLLPDSEAPEGEPLPASVPFSLAPLCHGAACEGRDPMRLICGIGPDTLAAYRTATGAHVELRHSQKCGASWARTWRTEIGDRLEVTAGGPTHSLRIGNADEAATFMYTEMTEATPGGTVRACFRPASADGERECFEARVGPAAAASRTPSPAASPDSHG</sequence>
<feature type="region of interest" description="Disordered" evidence="1">
    <location>
        <begin position="81"/>
        <end position="112"/>
    </location>
</feature>
<organism evidence="4 5">
    <name type="scientific">Streptomyces coelicoflavus</name>
    <dbReference type="NCBI Taxonomy" id="285562"/>
    <lineage>
        <taxon>Bacteria</taxon>
        <taxon>Bacillati</taxon>
        <taxon>Actinomycetota</taxon>
        <taxon>Actinomycetes</taxon>
        <taxon>Kitasatosporales</taxon>
        <taxon>Streptomycetaceae</taxon>
        <taxon>Streptomyces</taxon>
    </lineage>
</organism>
<dbReference type="EMBL" id="JAAGMB010000643">
    <property type="protein sequence ID" value="NEB20507.1"/>
    <property type="molecule type" value="Genomic_DNA"/>
</dbReference>
<accession>A0A6N9US33</accession>
<dbReference type="InterPro" id="IPR021224">
    <property type="entry name" value="DUF2690"/>
</dbReference>
<feature type="compositionally biased region" description="Low complexity" evidence="1">
    <location>
        <begin position="81"/>
        <end position="93"/>
    </location>
</feature>
<evidence type="ECO:0000259" key="3">
    <source>
        <dbReference type="SMART" id="SM00530"/>
    </source>
</evidence>
<comment type="caution">
    <text evidence="4">The sequence shown here is derived from an EMBL/GenBank/DDBJ whole genome shotgun (WGS) entry which is preliminary data.</text>
</comment>
<dbReference type="AlphaFoldDB" id="A0A6N9US33"/>
<proteinExistence type="predicted"/>